<keyword evidence="6" id="KW-1185">Reference proteome</keyword>
<comment type="caution">
    <text evidence="5">The sequence shown here is derived from an EMBL/GenBank/DDBJ whole genome shotgun (WGS) entry which is preliminary data.</text>
</comment>
<evidence type="ECO:0000256" key="1">
    <source>
        <dbReference type="ARBA" id="ARBA00004123"/>
    </source>
</evidence>
<dbReference type="GO" id="GO:0005634">
    <property type="term" value="C:nucleus"/>
    <property type="evidence" value="ECO:0007669"/>
    <property type="project" value="UniProtKB-SubCell"/>
</dbReference>
<evidence type="ECO:0000259" key="4">
    <source>
        <dbReference type="PROSITE" id="PS50053"/>
    </source>
</evidence>
<dbReference type="Gene3D" id="3.10.20.90">
    <property type="entry name" value="Phosphatidylinositol 3-kinase Catalytic Subunit, Chain A, domain 1"/>
    <property type="match status" value="1"/>
</dbReference>
<dbReference type="CDD" id="cd01763">
    <property type="entry name" value="Ubl_SUMO_like"/>
    <property type="match status" value="1"/>
</dbReference>
<proteinExistence type="predicted"/>
<accession>A0AAE1D384</accession>
<comment type="subcellular location">
    <subcellularLocation>
        <location evidence="1">Nucleus</location>
    </subcellularLocation>
</comment>
<name>A0AAE1D384_9GAST</name>
<evidence type="ECO:0000313" key="6">
    <source>
        <dbReference type="Proteomes" id="UP001283361"/>
    </source>
</evidence>
<keyword evidence="2" id="KW-0539">Nucleus</keyword>
<dbReference type="InterPro" id="IPR000626">
    <property type="entry name" value="Ubiquitin-like_dom"/>
</dbReference>
<dbReference type="PROSITE" id="PS50053">
    <property type="entry name" value="UBIQUITIN_2"/>
    <property type="match status" value="1"/>
</dbReference>
<dbReference type="Pfam" id="PF11976">
    <property type="entry name" value="Rad60-SLD"/>
    <property type="match status" value="1"/>
</dbReference>
<gene>
    <name evidence="5" type="ORF">RRG08_027525</name>
</gene>
<dbReference type="InterPro" id="IPR022617">
    <property type="entry name" value="Rad60/SUMO-like_dom"/>
</dbReference>
<evidence type="ECO:0000256" key="3">
    <source>
        <dbReference type="SAM" id="MobiDB-lite"/>
    </source>
</evidence>
<dbReference type="SUPFAM" id="SSF54236">
    <property type="entry name" value="Ubiquitin-like"/>
    <property type="match status" value="1"/>
</dbReference>
<dbReference type="PANTHER" id="PTHR47187:SF1">
    <property type="entry name" value="NFATC2-INTERACTING PROTEIN"/>
    <property type="match status" value="1"/>
</dbReference>
<dbReference type="PANTHER" id="PTHR47187">
    <property type="entry name" value="NFATC2-INTERACTING PROTEIN"/>
    <property type="match status" value="1"/>
</dbReference>
<feature type="domain" description="Ubiquitin-like" evidence="4">
    <location>
        <begin position="102"/>
        <end position="175"/>
    </location>
</feature>
<feature type="compositionally biased region" description="Pro residues" evidence="3">
    <location>
        <begin position="8"/>
        <end position="23"/>
    </location>
</feature>
<evidence type="ECO:0000256" key="2">
    <source>
        <dbReference type="ARBA" id="ARBA00023242"/>
    </source>
</evidence>
<feature type="region of interest" description="Disordered" evidence="3">
    <location>
        <begin position="1"/>
        <end position="68"/>
    </location>
</feature>
<organism evidence="5 6">
    <name type="scientific">Elysia crispata</name>
    <name type="common">lettuce slug</name>
    <dbReference type="NCBI Taxonomy" id="231223"/>
    <lineage>
        <taxon>Eukaryota</taxon>
        <taxon>Metazoa</taxon>
        <taxon>Spiralia</taxon>
        <taxon>Lophotrochozoa</taxon>
        <taxon>Mollusca</taxon>
        <taxon>Gastropoda</taxon>
        <taxon>Heterobranchia</taxon>
        <taxon>Euthyneura</taxon>
        <taxon>Panpulmonata</taxon>
        <taxon>Sacoglossa</taxon>
        <taxon>Placobranchoidea</taxon>
        <taxon>Plakobranchidae</taxon>
        <taxon>Elysia</taxon>
    </lineage>
</organism>
<protein>
    <recommendedName>
        <fullName evidence="4">Ubiquitin-like domain-containing protein</fullName>
    </recommendedName>
</protein>
<feature type="compositionally biased region" description="Polar residues" evidence="3">
    <location>
        <begin position="24"/>
        <end position="53"/>
    </location>
</feature>
<dbReference type="AlphaFoldDB" id="A0AAE1D384"/>
<dbReference type="EMBL" id="JAWDGP010005603">
    <property type="protein sequence ID" value="KAK3755267.1"/>
    <property type="molecule type" value="Genomic_DNA"/>
</dbReference>
<dbReference type="GO" id="GO:0045944">
    <property type="term" value="P:positive regulation of transcription by RNA polymerase II"/>
    <property type="evidence" value="ECO:0007669"/>
    <property type="project" value="TreeGrafter"/>
</dbReference>
<evidence type="ECO:0000313" key="5">
    <source>
        <dbReference type="EMBL" id="KAK3755267.1"/>
    </source>
</evidence>
<sequence length="175" mass="19237">MSTQPTIQPAPLPVCHPGSPTPSLPSSHQNLQSACHPANSTPSLPSSHQNLQSACHPASPTPSLPFRQPSNLDPIFKIDGINCHHFKTPEESRSSISAEDSINVVVQCRHSRSKTTISAHKRQPLKYVIELYAEKMGLDAKSLRLVFDGEDVNPSDTPYKLDIEDLDIVDVIMKR</sequence>
<reference evidence="5" key="1">
    <citation type="journal article" date="2023" name="G3 (Bethesda)">
        <title>A reference genome for the long-term kleptoplast-retaining sea slug Elysia crispata morphotype clarki.</title>
        <authorList>
            <person name="Eastman K.E."/>
            <person name="Pendleton A.L."/>
            <person name="Shaikh M.A."/>
            <person name="Suttiyut T."/>
            <person name="Ogas R."/>
            <person name="Tomko P."/>
            <person name="Gavelis G."/>
            <person name="Widhalm J.R."/>
            <person name="Wisecaver J.H."/>
        </authorList>
    </citation>
    <scope>NUCLEOTIDE SEQUENCE</scope>
    <source>
        <strain evidence="5">ECLA1</strain>
    </source>
</reference>
<dbReference type="Proteomes" id="UP001283361">
    <property type="component" value="Unassembled WGS sequence"/>
</dbReference>
<dbReference type="InterPro" id="IPR052324">
    <property type="entry name" value="NFATC2-Int_DNA_Repair"/>
</dbReference>
<dbReference type="InterPro" id="IPR029071">
    <property type="entry name" value="Ubiquitin-like_domsf"/>
</dbReference>